<dbReference type="EMBL" id="JAJSOF020000001">
    <property type="protein sequence ID" value="KAJ4452224.1"/>
    <property type="molecule type" value="Genomic_DNA"/>
</dbReference>
<evidence type="ECO:0000313" key="2">
    <source>
        <dbReference type="Proteomes" id="UP001148838"/>
    </source>
</evidence>
<comment type="caution">
    <text evidence="1">The sequence shown here is derived from an EMBL/GenBank/DDBJ whole genome shotgun (WGS) entry which is preliminary data.</text>
</comment>
<reference evidence="1 2" key="1">
    <citation type="journal article" date="2022" name="Allergy">
        <title>Genome assembly and annotation of Periplaneta americana reveal a comprehensive cockroach allergen profile.</title>
        <authorList>
            <person name="Wang L."/>
            <person name="Xiong Q."/>
            <person name="Saelim N."/>
            <person name="Wang L."/>
            <person name="Nong W."/>
            <person name="Wan A.T."/>
            <person name="Shi M."/>
            <person name="Liu X."/>
            <person name="Cao Q."/>
            <person name="Hui J.H.L."/>
            <person name="Sookrung N."/>
            <person name="Leung T.F."/>
            <person name="Tungtrongchitr A."/>
            <person name="Tsui S.K.W."/>
        </authorList>
    </citation>
    <scope>NUCLEOTIDE SEQUENCE [LARGE SCALE GENOMIC DNA]</scope>
    <source>
        <strain evidence="1">PWHHKU_190912</strain>
    </source>
</reference>
<keyword evidence="2" id="KW-1185">Reference proteome</keyword>
<name>A0ABQ8U4A5_PERAM</name>
<evidence type="ECO:0000313" key="1">
    <source>
        <dbReference type="EMBL" id="KAJ4452224.1"/>
    </source>
</evidence>
<protein>
    <submittedName>
        <fullName evidence="1">Uncharacterized protein</fullName>
    </submittedName>
</protein>
<sequence>MEKPCFGPECVSGTSASQLAVFQQMMIHVQEDPDRHRTEEMIALVAQEIRRDRRQSIDDVVTLLCISHGFVQSILHNDLKMQRVCEHIVPRSLTDE</sequence>
<accession>A0ABQ8U4A5</accession>
<dbReference type="Proteomes" id="UP001148838">
    <property type="component" value="Unassembled WGS sequence"/>
</dbReference>
<organism evidence="1 2">
    <name type="scientific">Periplaneta americana</name>
    <name type="common">American cockroach</name>
    <name type="synonym">Blatta americana</name>
    <dbReference type="NCBI Taxonomy" id="6978"/>
    <lineage>
        <taxon>Eukaryota</taxon>
        <taxon>Metazoa</taxon>
        <taxon>Ecdysozoa</taxon>
        <taxon>Arthropoda</taxon>
        <taxon>Hexapoda</taxon>
        <taxon>Insecta</taxon>
        <taxon>Pterygota</taxon>
        <taxon>Neoptera</taxon>
        <taxon>Polyneoptera</taxon>
        <taxon>Dictyoptera</taxon>
        <taxon>Blattodea</taxon>
        <taxon>Blattoidea</taxon>
        <taxon>Blattidae</taxon>
        <taxon>Blattinae</taxon>
        <taxon>Periplaneta</taxon>
    </lineage>
</organism>
<gene>
    <name evidence="1" type="ORF">ANN_03742</name>
</gene>
<proteinExistence type="predicted"/>